<reference evidence="10 11" key="2">
    <citation type="journal article" date="2012" name="PLoS Pathog.">
        <title>Diverse lifestyles and strategies of plant pathogenesis encoded in the genomes of eighteen Dothideomycetes fungi.</title>
        <authorList>
            <person name="Ohm R.A."/>
            <person name="Feau N."/>
            <person name="Henrissat B."/>
            <person name="Schoch C.L."/>
            <person name="Horwitz B.A."/>
            <person name="Barry K.W."/>
            <person name="Condon B.J."/>
            <person name="Copeland A.C."/>
            <person name="Dhillon B."/>
            <person name="Glaser F."/>
            <person name="Hesse C.N."/>
            <person name="Kosti I."/>
            <person name="LaButti K."/>
            <person name="Lindquist E.A."/>
            <person name="Lucas S."/>
            <person name="Salamov A.A."/>
            <person name="Bradshaw R.E."/>
            <person name="Ciuffetti L."/>
            <person name="Hamelin R.C."/>
            <person name="Kema G.H.J."/>
            <person name="Lawrence C."/>
            <person name="Scott J.A."/>
            <person name="Spatafora J.W."/>
            <person name="Turgeon B.G."/>
            <person name="de Wit P.J.G.M."/>
            <person name="Zhong S."/>
            <person name="Goodwin S.B."/>
            <person name="Grigoriev I.V."/>
        </authorList>
    </citation>
    <scope>NUCLEOTIDE SEQUENCE [LARGE SCALE GENOMIC DNA]</scope>
    <source>
        <strain evidence="11">NZE10 / CBS 128990</strain>
    </source>
</reference>
<proteinExistence type="inferred from homology"/>
<dbReference type="AlphaFoldDB" id="N1PK75"/>
<dbReference type="Pfam" id="PF02771">
    <property type="entry name" value="Acyl-CoA_dh_N"/>
    <property type="match status" value="1"/>
</dbReference>
<keyword evidence="4 6" id="KW-0274">FAD</keyword>
<protein>
    <recommendedName>
        <fullName evidence="12">Acyl-CoA dehydrogenase-like protein</fullName>
    </recommendedName>
</protein>
<evidence type="ECO:0000256" key="5">
    <source>
        <dbReference type="ARBA" id="ARBA00023002"/>
    </source>
</evidence>
<evidence type="ECO:0000313" key="11">
    <source>
        <dbReference type="Proteomes" id="UP000016933"/>
    </source>
</evidence>
<evidence type="ECO:0000259" key="9">
    <source>
        <dbReference type="Pfam" id="PF02771"/>
    </source>
</evidence>
<dbReference type="GO" id="GO:0005737">
    <property type="term" value="C:cytoplasm"/>
    <property type="evidence" value="ECO:0007669"/>
    <property type="project" value="TreeGrafter"/>
</dbReference>
<feature type="domain" description="Acyl-CoA oxidase/dehydrogenase middle" evidence="8">
    <location>
        <begin position="157"/>
        <end position="253"/>
    </location>
</feature>
<sequence length="434" mass="47828">MQEKEPIPFSEPPWLLGHPSPYYTDSHRKWQKFCRTFVDEHFTPYAMQWERDGEVPAHVYDTFAKHNMMVPNIPTPLAVKVLKSVGIHRVGPVAVEEFDYLHVIIYSAEMIRCGLMGPVTAITTGFAFGVPPIVHFGSPELQEKFLPDLLTGRTRICIAITEPDAGSDVANVQTVAEKTADGKHYIVNGTKKWITNGMWSDYASMCVRTGGDGPSGLSVLLVPLKNQEGVSMRKIPVIGGRASGTTFIELDDVKVPVENILGKEGHGMKYIMTNFNHERLTIATLVAAQARAALSAAFEWVMKREAFGSALINQAVVRNRLAKAGAELETLWAWIESFAYQMCQFKKEEADVKLGGLTALAKAKAGLVLNECGQCAQLLFGGNGYTEIGQGELAARIAKEIHGARVPGGSEDVLLDLAVRQLYKNYQRQTYSKL</sequence>
<dbReference type="InterPro" id="IPR046373">
    <property type="entry name" value="Acyl-CoA_Oxase/DH_mid-dom_sf"/>
</dbReference>
<evidence type="ECO:0000256" key="2">
    <source>
        <dbReference type="ARBA" id="ARBA00009347"/>
    </source>
</evidence>
<dbReference type="STRING" id="675120.N1PK75"/>
<feature type="domain" description="Acyl-CoA dehydrogenase/oxidase N-terminal" evidence="9">
    <location>
        <begin position="24"/>
        <end position="152"/>
    </location>
</feature>
<evidence type="ECO:0000256" key="1">
    <source>
        <dbReference type="ARBA" id="ARBA00001974"/>
    </source>
</evidence>
<evidence type="ECO:0000256" key="4">
    <source>
        <dbReference type="ARBA" id="ARBA00022827"/>
    </source>
</evidence>
<dbReference type="PANTHER" id="PTHR48083">
    <property type="entry name" value="MEDIUM-CHAIN SPECIFIC ACYL-COA DEHYDROGENASE, MITOCHONDRIAL-RELATED"/>
    <property type="match status" value="1"/>
</dbReference>
<dbReference type="Gene3D" id="1.10.540.10">
    <property type="entry name" value="Acyl-CoA dehydrogenase/oxidase, N-terminal domain"/>
    <property type="match status" value="1"/>
</dbReference>
<evidence type="ECO:0000256" key="6">
    <source>
        <dbReference type="RuleBase" id="RU362125"/>
    </source>
</evidence>
<keyword evidence="5 6" id="KW-0560">Oxidoreductase</keyword>
<evidence type="ECO:0000313" key="10">
    <source>
        <dbReference type="EMBL" id="EME43726.1"/>
    </source>
</evidence>
<dbReference type="Pfam" id="PF02770">
    <property type="entry name" value="Acyl-CoA_dh_M"/>
    <property type="match status" value="1"/>
</dbReference>
<dbReference type="SUPFAM" id="SSF47203">
    <property type="entry name" value="Acyl-CoA dehydrogenase C-terminal domain-like"/>
    <property type="match status" value="1"/>
</dbReference>
<keyword evidence="11" id="KW-1185">Reference proteome</keyword>
<gene>
    <name evidence="10" type="ORF">DOTSEDRAFT_62331</name>
</gene>
<dbReference type="InterPro" id="IPR009075">
    <property type="entry name" value="AcylCo_DH/oxidase_C"/>
</dbReference>
<dbReference type="Gene3D" id="2.40.110.10">
    <property type="entry name" value="Butyryl-CoA Dehydrogenase, subunit A, domain 2"/>
    <property type="match status" value="1"/>
</dbReference>
<dbReference type="InterPro" id="IPR037069">
    <property type="entry name" value="AcylCoA_DH/ox_N_sf"/>
</dbReference>
<dbReference type="GO" id="GO:0050660">
    <property type="term" value="F:flavin adenine dinucleotide binding"/>
    <property type="evidence" value="ECO:0007669"/>
    <property type="project" value="InterPro"/>
</dbReference>
<dbReference type="GO" id="GO:0033539">
    <property type="term" value="P:fatty acid beta-oxidation using acyl-CoA dehydrogenase"/>
    <property type="evidence" value="ECO:0007669"/>
    <property type="project" value="TreeGrafter"/>
</dbReference>
<dbReference type="SUPFAM" id="SSF56645">
    <property type="entry name" value="Acyl-CoA dehydrogenase NM domain-like"/>
    <property type="match status" value="1"/>
</dbReference>
<dbReference type="InterPro" id="IPR009100">
    <property type="entry name" value="AcylCoA_DH/oxidase_NM_dom_sf"/>
</dbReference>
<dbReference type="Proteomes" id="UP000016933">
    <property type="component" value="Unassembled WGS sequence"/>
</dbReference>
<feature type="domain" description="Acyl-CoA dehydrogenase/oxidase C-terminal" evidence="7">
    <location>
        <begin position="265"/>
        <end position="422"/>
    </location>
</feature>
<reference evidence="11" key="1">
    <citation type="journal article" date="2012" name="PLoS Genet.">
        <title>The genomes of the fungal plant pathogens Cladosporium fulvum and Dothistroma septosporum reveal adaptation to different hosts and lifestyles but also signatures of common ancestry.</title>
        <authorList>
            <person name="de Wit P.J.G.M."/>
            <person name="van der Burgt A."/>
            <person name="Oekmen B."/>
            <person name="Stergiopoulos I."/>
            <person name="Abd-Elsalam K.A."/>
            <person name="Aerts A.L."/>
            <person name="Bahkali A.H."/>
            <person name="Beenen H.G."/>
            <person name="Chettri P."/>
            <person name="Cox M.P."/>
            <person name="Datema E."/>
            <person name="de Vries R.P."/>
            <person name="Dhillon B."/>
            <person name="Ganley A.R."/>
            <person name="Griffiths S.A."/>
            <person name="Guo Y."/>
            <person name="Hamelin R.C."/>
            <person name="Henrissat B."/>
            <person name="Kabir M.S."/>
            <person name="Jashni M.K."/>
            <person name="Kema G."/>
            <person name="Klaubauf S."/>
            <person name="Lapidus A."/>
            <person name="Levasseur A."/>
            <person name="Lindquist E."/>
            <person name="Mehrabi R."/>
            <person name="Ohm R.A."/>
            <person name="Owen T.J."/>
            <person name="Salamov A."/>
            <person name="Schwelm A."/>
            <person name="Schijlen E."/>
            <person name="Sun H."/>
            <person name="van den Burg H.A."/>
            <person name="van Ham R.C.H.J."/>
            <person name="Zhang S."/>
            <person name="Goodwin S.B."/>
            <person name="Grigoriev I.V."/>
            <person name="Collemare J."/>
            <person name="Bradshaw R.E."/>
        </authorList>
    </citation>
    <scope>NUCLEOTIDE SEQUENCE [LARGE SCALE GENOMIC DNA]</scope>
    <source>
        <strain evidence="11">NZE10 / CBS 128990</strain>
    </source>
</reference>
<comment type="similarity">
    <text evidence="2 6">Belongs to the acyl-CoA dehydrogenase family.</text>
</comment>
<dbReference type="PANTHER" id="PTHR48083:SF15">
    <property type="entry name" value="ACYL-COA DEHYDROGENASE APDG"/>
    <property type="match status" value="1"/>
</dbReference>
<comment type="cofactor">
    <cofactor evidence="1 6">
        <name>FAD</name>
        <dbReference type="ChEBI" id="CHEBI:57692"/>
    </cofactor>
</comment>
<dbReference type="EMBL" id="KB446539">
    <property type="protein sequence ID" value="EME43726.1"/>
    <property type="molecule type" value="Genomic_DNA"/>
</dbReference>
<dbReference type="InterPro" id="IPR036250">
    <property type="entry name" value="AcylCo_DH-like_C"/>
</dbReference>
<dbReference type="InterPro" id="IPR013786">
    <property type="entry name" value="AcylCoA_DH/ox_N"/>
</dbReference>
<evidence type="ECO:0000259" key="7">
    <source>
        <dbReference type="Pfam" id="PF00441"/>
    </source>
</evidence>
<dbReference type="GO" id="GO:0003995">
    <property type="term" value="F:acyl-CoA dehydrogenase activity"/>
    <property type="evidence" value="ECO:0007669"/>
    <property type="project" value="TreeGrafter"/>
</dbReference>
<dbReference type="InterPro" id="IPR050741">
    <property type="entry name" value="Acyl-CoA_dehydrogenase"/>
</dbReference>
<keyword evidence="3 6" id="KW-0285">Flavoprotein</keyword>
<evidence type="ECO:0008006" key="12">
    <source>
        <dbReference type="Google" id="ProtNLM"/>
    </source>
</evidence>
<organism evidence="10 11">
    <name type="scientific">Dothistroma septosporum (strain NZE10 / CBS 128990)</name>
    <name type="common">Red band needle blight fungus</name>
    <name type="synonym">Mycosphaerella pini</name>
    <dbReference type="NCBI Taxonomy" id="675120"/>
    <lineage>
        <taxon>Eukaryota</taxon>
        <taxon>Fungi</taxon>
        <taxon>Dikarya</taxon>
        <taxon>Ascomycota</taxon>
        <taxon>Pezizomycotina</taxon>
        <taxon>Dothideomycetes</taxon>
        <taxon>Dothideomycetidae</taxon>
        <taxon>Mycosphaerellales</taxon>
        <taxon>Mycosphaerellaceae</taxon>
        <taxon>Dothistroma</taxon>
    </lineage>
</organism>
<evidence type="ECO:0000256" key="3">
    <source>
        <dbReference type="ARBA" id="ARBA00022630"/>
    </source>
</evidence>
<name>N1PK75_DOTSN</name>
<dbReference type="eggNOG" id="KOG0139">
    <property type="taxonomic scope" value="Eukaryota"/>
</dbReference>
<dbReference type="Gene3D" id="1.20.140.10">
    <property type="entry name" value="Butyryl-CoA Dehydrogenase, subunit A, domain 3"/>
    <property type="match status" value="1"/>
</dbReference>
<dbReference type="OMA" id="LWAWIES"/>
<dbReference type="InterPro" id="IPR006091">
    <property type="entry name" value="Acyl-CoA_Oxase/DH_mid-dom"/>
</dbReference>
<dbReference type="HOGENOM" id="CLU_018204_4_4_1"/>
<dbReference type="OrthoDB" id="10254877at2759"/>
<accession>N1PK75</accession>
<dbReference type="Pfam" id="PF00441">
    <property type="entry name" value="Acyl-CoA_dh_1"/>
    <property type="match status" value="1"/>
</dbReference>
<evidence type="ECO:0000259" key="8">
    <source>
        <dbReference type="Pfam" id="PF02770"/>
    </source>
</evidence>